<name>A0ACD3SKM9_9BURK</name>
<reference evidence="1" key="1">
    <citation type="submission" date="2019-05" db="EMBL/GenBank/DDBJ databases">
        <title>Revised genome assembly of Burkholderiaceae (previously Ralstonia) sp. PBA.</title>
        <authorList>
            <person name="Gan H.M."/>
        </authorList>
    </citation>
    <scope>NUCLEOTIDE SEQUENCE</scope>
    <source>
        <strain evidence="1">PBA</strain>
    </source>
</reference>
<evidence type="ECO:0000313" key="1">
    <source>
        <dbReference type="EMBL" id="TMS56764.1"/>
    </source>
</evidence>
<keyword evidence="2" id="KW-1185">Reference proteome</keyword>
<dbReference type="EMBL" id="AKCV02000026">
    <property type="protein sequence ID" value="TMS56764.1"/>
    <property type="molecule type" value="Genomic_DNA"/>
</dbReference>
<protein>
    <submittedName>
        <fullName evidence="1">Uncharacterized protein</fullName>
    </submittedName>
</protein>
<organism evidence="1 2">
    <name type="scientific">Imbroritus primus</name>
    <dbReference type="NCBI Taxonomy" id="3058603"/>
    <lineage>
        <taxon>Bacteria</taxon>
        <taxon>Pseudomonadati</taxon>
        <taxon>Pseudomonadota</taxon>
        <taxon>Betaproteobacteria</taxon>
        <taxon>Burkholderiales</taxon>
        <taxon>Burkholderiaceae</taxon>
        <taxon>Imbroritus</taxon>
    </lineage>
</organism>
<evidence type="ECO:0000313" key="2">
    <source>
        <dbReference type="Proteomes" id="UP000004277"/>
    </source>
</evidence>
<accession>A0ACD3SKM9</accession>
<dbReference type="Proteomes" id="UP000004277">
    <property type="component" value="Unassembled WGS sequence"/>
</dbReference>
<sequence>MSIYGLPSASSPLVSGSVVPDALPIPSTDTAMPLLPVEQTGKPASADWLSTYKPTFNDAQEPASEPEEPATTDGAQEADGGQSDTVESDAVAAVDDGQDAHDGQGGDADPHEGDADGGGQQGSSDTQGDSGGDQQDERGGGERGREQSNEAHRDQASHTCQPAAPADRTALSSGDGSGGVTPGGNRFLSQGPQMERSGTRTPTEWLTDPASGALRAAVVAAGQRIVAEQTVSGRRGGAAGRTHEAAQSDRLTLARRVREAEDFIRQREETTSDGSQEAD</sequence>
<proteinExistence type="predicted"/>
<comment type="caution">
    <text evidence="1">The sequence shown here is derived from an EMBL/GenBank/DDBJ whole genome shotgun (WGS) entry which is preliminary data.</text>
</comment>
<gene>
    <name evidence="1" type="ORF">MW7_016970</name>
</gene>